<dbReference type="RefSeq" id="WP_108956578.1">
    <property type="nucleotide sequence ID" value="NZ_BEVZ01000008.1"/>
</dbReference>
<comment type="caution">
    <text evidence="5">The sequence shown here is derived from an EMBL/GenBank/DDBJ whole genome shotgun (WGS) entry which is preliminary data.</text>
</comment>
<gene>
    <name evidence="5" type="ORF">AB0E65_09430</name>
</gene>
<dbReference type="PIRSF" id="PIRSF006232">
    <property type="entry name" value="Pirin"/>
    <property type="match status" value="1"/>
</dbReference>
<dbReference type="EMBL" id="JBEZUR010000010">
    <property type="protein sequence ID" value="MEU3554426.1"/>
    <property type="molecule type" value="Genomic_DNA"/>
</dbReference>
<dbReference type="PANTHER" id="PTHR13903:SF8">
    <property type="entry name" value="PIRIN"/>
    <property type="match status" value="1"/>
</dbReference>
<evidence type="ECO:0000256" key="2">
    <source>
        <dbReference type="RuleBase" id="RU003457"/>
    </source>
</evidence>
<dbReference type="CDD" id="cd02909">
    <property type="entry name" value="cupin_pirin_N"/>
    <property type="match status" value="1"/>
</dbReference>
<dbReference type="InterPro" id="IPR011051">
    <property type="entry name" value="RmlC_Cupin_sf"/>
</dbReference>
<reference evidence="5 6" key="1">
    <citation type="submission" date="2024-06" db="EMBL/GenBank/DDBJ databases">
        <title>The Natural Products Discovery Center: Release of the First 8490 Sequenced Strains for Exploring Actinobacteria Biosynthetic Diversity.</title>
        <authorList>
            <person name="Kalkreuter E."/>
            <person name="Kautsar S.A."/>
            <person name="Yang D."/>
            <person name="Bader C.D."/>
            <person name="Teijaro C.N."/>
            <person name="Fluegel L."/>
            <person name="Davis C.M."/>
            <person name="Simpson J.R."/>
            <person name="Lauterbach L."/>
            <person name="Steele A.D."/>
            <person name="Gui C."/>
            <person name="Meng S."/>
            <person name="Li G."/>
            <person name="Viehrig K."/>
            <person name="Ye F."/>
            <person name="Su P."/>
            <person name="Kiefer A.F."/>
            <person name="Nichols A."/>
            <person name="Cepeda A.J."/>
            <person name="Yan W."/>
            <person name="Fan B."/>
            <person name="Jiang Y."/>
            <person name="Adhikari A."/>
            <person name="Zheng C.-J."/>
            <person name="Schuster L."/>
            <person name="Cowan T.M."/>
            <person name="Smanski M.J."/>
            <person name="Chevrette M.G."/>
            <person name="De Carvalho L.P.S."/>
            <person name="Shen B."/>
        </authorList>
    </citation>
    <scope>NUCLEOTIDE SEQUENCE [LARGE SCALE GENOMIC DNA]</scope>
    <source>
        <strain evidence="5 6">NPDC038104</strain>
    </source>
</reference>
<dbReference type="InterPro" id="IPR003829">
    <property type="entry name" value="Pirin_N_dom"/>
</dbReference>
<dbReference type="PANTHER" id="PTHR13903">
    <property type="entry name" value="PIRIN-RELATED"/>
    <property type="match status" value="1"/>
</dbReference>
<feature type="domain" description="Pirin N-terminal" evidence="3">
    <location>
        <begin position="41"/>
        <end position="146"/>
    </location>
</feature>
<evidence type="ECO:0000313" key="6">
    <source>
        <dbReference type="Proteomes" id="UP001550850"/>
    </source>
</evidence>
<evidence type="ECO:0000259" key="3">
    <source>
        <dbReference type="Pfam" id="PF02678"/>
    </source>
</evidence>
<dbReference type="CDD" id="cd02247">
    <property type="entry name" value="cupin_pirin_C"/>
    <property type="match status" value="1"/>
</dbReference>
<dbReference type="InterPro" id="IPR008778">
    <property type="entry name" value="Pirin_C_dom"/>
</dbReference>
<dbReference type="InterPro" id="IPR014710">
    <property type="entry name" value="RmlC-like_jellyroll"/>
</dbReference>
<dbReference type="SUPFAM" id="SSF51182">
    <property type="entry name" value="RmlC-like cupins"/>
    <property type="match status" value="1"/>
</dbReference>
<dbReference type="Proteomes" id="UP001550850">
    <property type="component" value="Unassembled WGS sequence"/>
</dbReference>
<feature type="domain" description="Pirin C-terminal" evidence="4">
    <location>
        <begin position="202"/>
        <end position="310"/>
    </location>
</feature>
<dbReference type="Pfam" id="PF05726">
    <property type="entry name" value="Pirin_C"/>
    <property type="match status" value="1"/>
</dbReference>
<dbReference type="Gene3D" id="2.60.120.10">
    <property type="entry name" value="Jelly Rolls"/>
    <property type="match status" value="2"/>
</dbReference>
<dbReference type="InterPro" id="IPR012093">
    <property type="entry name" value="Pirin"/>
</dbReference>
<dbReference type="Pfam" id="PF02678">
    <property type="entry name" value="Pirin"/>
    <property type="match status" value="1"/>
</dbReference>
<sequence>MPAVTVENTLALPRVTAPAEAVARPVLTVTTAPSGFEGEGFPVRRAFAGIAHRHLDPFILMDQMGEVEYAPGEPKGTPWHPHRGFETVTYIIDGAFDHQDSHGGGGSITNGDTQWMTAGSGLLHIEAPPEQLVMSGGLFHGLQLWVNLPAKDKMMAPRYQDIRGGTVKLLTSPDGGALIRVIAGELDGHQGPGITHTPITMIHATVAPGAEITLPWREDFNALAYVLAGRGSVGTERRPVHTGQAAVYGKGSSLTFRADERQDGNTPDLEIVLLGGRPIREPMQQYGPFVMNTRDELVQAFEDFQKGRFGQIPAAHGMTASGPQA</sequence>
<evidence type="ECO:0000256" key="1">
    <source>
        <dbReference type="ARBA" id="ARBA00008416"/>
    </source>
</evidence>
<organism evidence="5 6">
    <name type="scientific">Streptomyces fragilis</name>
    <dbReference type="NCBI Taxonomy" id="67301"/>
    <lineage>
        <taxon>Bacteria</taxon>
        <taxon>Bacillati</taxon>
        <taxon>Actinomycetota</taxon>
        <taxon>Actinomycetes</taxon>
        <taxon>Kitasatosporales</taxon>
        <taxon>Streptomycetaceae</taxon>
        <taxon>Streptomyces</taxon>
    </lineage>
</organism>
<evidence type="ECO:0000313" key="5">
    <source>
        <dbReference type="EMBL" id="MEU3554426.1"/>
    </source>
</evidence>
<evidence type="ECO:0000259" key="4">
    <source>
        <dbReference type="Pfam" id="PF05726"/>
    </source>
</evidence>
<proteinExistence type="inferred from homology"/>
<accession>A0ABV2YFC8</accession>
<keyword evidence="6" id="KW-1185">Reference proteome</keyword>
<protein>
    <submittedName>
        <fullName evidence="5">Pirin family protein</fullName>
    </submittedName>
</protein>
<name>A0ABV2YFC8_9ACTN</name>
<comment type="similarity">
    <text evidence="1 2">Belongs to the pirin family.</text>
</comment>